<sequence>MLHAALFKKNAAHLAQVNGITFVMELVHEKASYSLNSPASFFGTATFFSRT</sequence>
<dbReference type="EMBL" id="FOVE01000020">
    <property type="protein sequence ID" value="SFN87974.1"/>
    <property type="molecule type" value="Genomic_DNA"/>
</dbReference>
<accession>A0A1I5CM32</accession>
<organism evidence="1 2">
    <name type="scientific">Formivibrio citricus</name>
    <dbReference type="NCBI Taxonomy" id="83765"/>
    <lineage>
        <taxon>Bacteria</taxon>
        <taxon>Pseudomonadati</taxon>
        <taxon>Pseudomonadota</taxon>
        <taxon>Betaproteobacteria</taxon>
        <taxon>Neisseriales</taxon>
        <taxon>Chitinibacteraceae</taxon>
        <taxon>Formivibrio</taxon>
    </lineage>
</organism>
<evidence type="ECO:0000313" key="2">
    <source>
        <dbReference type="Proteomes" id="UP000242869"/>
    </source>
</evidence>
<reference evidence="2" key="1">
    <citation type="submission" date="2016-10" db="EMBL/GenBank/DDBJ databases">
        <authorList>
            <person name="Varghese N."/>
            <person name="Submissions S."/>
        </authorList>
    </citation>
    <scope>NUCLEOTIDE SEQUENCE [LARGE SCALE GENOMIC DNA]</scope>
    <source>
        <strain evidence="2">DSM 6150</strain>
    </source>
</reference>
<evidence type="ECO:0000313" key="1">
    <source>
        <dbReference type="EMBL" id="SFN87974.1"/>
    </source>
</evidence>
<name>A0A1I5CM32_9NEIS</name>
<dbReference type="AlphaFoldDB" id="A0A1I5CM32"/>
<gene>
    <name evidence="1" type="ORF">SAMN05660284_02436</name>
</gene>
<dbReference type="Proteomes" id="UP000242869">
    <property type="component" value="Unassembled WGS sequence"/>
</dbReference>
<protein>
    <submittedName>
        <fullName evidence="1">Uncharacterized protein</fullName>
    </submittedName>
</protein>
<keyword evidence="2" id="KW-1185">Reference proteome</keyword>
<proteinExistence type="predicted"/>